<keyword evidence="1" id="KW-0812">Transmembrane</keyword>
<feature type="transmembrane region" description="Helical" evidence="1">
    <location>
        <begin position="21"/>
        <end position="43"/>
    </location>
</feature>
<accession>A0ABV8QAT5</accession>
<keyword evidence="1" id="KW-0472">Membrane</keyword>
<evidence type="ECO:0000256" key="1">
    <source>
        <dbReference type="SAM" id="Phobius"/>
    </source>
</evidence>
<comment type="caution">
    <text evidence="2">The sequence shown here is derived from an EMBL/GenBank/DDBJ whole genome shotgun (WGS) entry which is preliminary data.</text>
</comment>
<dbReference type="EMBL" id="JBHSCN010000023">
    <property type="protein sequence ID" value="MFC4245365.1"/>
    <property type="molecule type" value="Genomic_DNA"/>
</dbReference>
<name>A0ABV8QAT5_9MICO</name>
<organism evidence="2 3">
    <name type="scientific">Gryllotalpicola reticulitermitis</name>
    <dbReference type="NCBI Taxonomy" id="1184153"/>
    <lineage>
        <taxon>Bacteria</taxon>
        <taxon>Bacillati</taxon>
        <taxon>Actinomycetota</taxon>
        <taxon>Actinomycetes</taxon>
        <taxon>Micrococcales</taxon>
        <taxon>Microbacteriaceae</taxon>
        <taxon>Gryllotalpicola</taxon>
    </lineage>
</organism>
<dbReference type="Proteomes" id="UP001595900">
    <property type="component" value="Unassembled WGS sequence"/>
</dbReference>
<sequence length="207" mass="21766">MTTPLNPHSTETTRPRRRRKALLFGIAGLVAAGVAAGGALTSLNTVLGDNHFKAAVPTDAAGVHGSLLEVTGAPFDKEFDTTTYNDLVQGTWNVVNHGDADTVFDGTLAPNSTVDDSLAKNLKVYYGDEGTADTNTQWHAAGTLANPVSYDAALGLGPEHKIGGNKTISIPVRVLLQDPTKLDGDPETTLHVDADFTVSYLLPESAK</sequence>
<proteinExistence type="predicted"/>
<keyword evidence="3" id="KW-1185">Reference proteome</keyword>
<evidence type="ECO:0000313" key="3">
    <source>
        <dbReference type="Proteomes" id="UP001595900"/>
    </source>
</evidence>
<keyword evidence="1" id="KW-1133">Transmembrane helix</keyword>
<reference evidence="3" key="1">
    <citation type="journal article" date="2019" name="Int. J. Syst. Evol. Microbiol.">
        <title>The Global Catalogue of Microorganisms (GCM) 10K type strain sequencing project: providing services to taxonomists for standard genome sequencing and annotation.</title>
        <authorList>
            <consortium name="The Broad Institute Genomics Platform"/>
            <consortium name="The Broad Institute Genome Sequencing Center for Infectious Disease"/>
            <person name="Wu L."/>
            <person name="Ma J."/>
        </authorList>
    </citation>
    <scope>NUCLEOTIDE SEQUENCE [LARGE SCALE GENOMIC DNA]</scope>
    <source>
        <strain evidence="3">CGMCC 1.10363</strain>
    </source>
</reference>
<gene>
    <name evidence="2" type="ORF">ACFOYW_18510</name>
</gene>
<dbReference type="RefSeq" id="WP_390232549.1">
    <property type="nucleotide sequence ID" value="NZ_JBHSCN010000023.1"/>
</dbReference>
<evidence type="ECO:0008006" key="4">
    <source>
        <dbReference type="Google" id="ProtNLM"/>
    </source>
</evidence>
<evidence type="ECO:0000313" key="2">
    <source>
        <dbReference type="EMBL" id="MFC4245365.1"/>
    </source>
</evidence>
<protein>
    <recommendedName>
        <fullName evidence="4">Alternate signal-mediated exported protein, RER_14450 family</fullName>
    </recommendedName>
</protein>